<proteinExistence type="predicted"/>
<protein>
    <submittedName>
        <fullName evidence="2">Uncharacterized protein</fullName>
    </submittedName>
</protein>
<accession>A0A1F8DJT9</accession>
<dbReference type="AlphaFoldDB" id="A0A1F8DJT9"/>
<dbReference type="EMBL" id="MGIL01000013">
    <property type="protein sequence ID" value="OGM88269.1"/>
    <property type="molecule type" value="Genomic_DNA"/>
</dbReference>
<organism evidence="2 3">
    <name type="scientific">Candidatus Woesebacteria bacterium RIFOXYD1_FULL_43_18</name>
    <dbReference type="NCBI Taxonomy" id="1802551"/>
    <lineage>
        <taxon>Bacteria</taxon>
        <taxon>Candidatus Woeseibacteriota</taxon>
    </lineage>
</organism>
<name>A0A1F8DJT9_9BACT</name>
<gene>
    <name evidence="2" type="ORF">A2573_02530</name>
</gene>
<comment type="caution">
    <text evidence="2">The sequence shown here is derived from an EMBL/GenBank/DDBJ whole genome shotgun (WGS) entry which is preliminary data.</text>
</comment>
<feature type="coiled-coil region" evidence="1">
    <location>
        <begin position="5"/>
        <end position="32"/>
    </location>
</feature>
<evidence type="ECO:0000256" key="1">
    <source>
        <dbReference type="SAM" id="Coils"/>
    </source>
</evidence>
<evidence type="ECO:0000313" key="2">
    <source>
        <dbReference type="EMBL" id="OGM88269.1"/>
    </source>
</evidence>
<evidence type="ECO:0000313" key="3">
    <source>
        <dbReference type="Proteomes" id="UP000177596"/>
    </source>
</evidence>
<dbReference type="Proteomes" id="UP000177596">
    <property type="component" value="Unassembled WGS sequence"/>
</dbReference>
<reference evidence="2 3" key="1">
    <citation type="journal article" date="2016" name="Nat. Commun.">
        <title>Thousands of microbial genomes shed light on interconnected biogeochemical processes in an aquifer system.</title>
        <authorList>
            <person name="Anantharaman K."/>
            <person name="Brown C.T."/>
            <person name="Hug L.A."/>
            <person name="Sharon I."/>
            <person name="Castelle C.J."/>
            <person name="Probst A.J."/>
            <person name="Thomas B.C."/>
            <person name="Singh A."/>
            <person name="Wilkins M.J."/>
            <person name="Karaoz U."/>
            <person name="Brodie E.L."/>
            <person name="Williams K.H."/>
            <person name="Hubbard S.S."/>
            <person name="Banfield J.F."/>
        </authorList>
    </citation>
    <scope>NUCLEOTIDE SEQUENCE [LARGE SCALE GENOMIC DNA]</scope>
</reference>
<keyword evidence="1" id="KW-0175">Coiled coil</keyword>
<sequence length="169" mass="18904">MKKVLKTQTQLLNELREQADLLSEAIQKVNSGDFKYAKTLSSILRILVIRTPTNVPLLFNLSQKYNFEPKVVIDSPFGIKTMNLKDHLQNLYFASGTEKIQTSNEEFIKIASQQDGGSHVDSKIDFGYQFANEGILIGGLPPKVLKLRIIASHVLKACKELLSEIGAEK</sequence>